<accession>A0AAV9J184</accession>
<dbReference type="PANTHER" id="PTHR44675">
    <property type="entry name" value="PAK1 INTERACTING PROTEIN 1"/>
    <property type="match status" value="1"/>
</dbReference>
<evidence type="ECO:0000256" key="3">
    <source>
        <dbReference type="PROSITE-ProRule" id="PRU00221"/>
    </source>
</evidence>
<comment type="caution">
    <text evidence="4">The sequence shown here is derived from an EMBL/GenBank/DDBJ whole genome shotgun (WGS) entry which is preliminary data.</text>
</comment>
<dbReference type="PROSITE" id="PS00678">
    <property type="entry name" value="WD_REPEATS_1"/>
    <property type="match status" value="1"/>
</dbReference>
<dbReference type="EMBL" id="JANCYW010000015">
    <property type="protein sequence ID" value="KAK4538075.1"/>
    <property type="molecule type" value="Genomic_DNA"/>
</dbReference>
<dbReference type="Pfam" id="PF00400">
    <property type="entry name" value="WD40"/>
    <property type="match status" value="1"/>
</dbReference>
<keyword evidence="2" id="KW-0677">Repeat</keyword>
<gene>
    <name evidence="4" type="ORF">CDCA_CDCA15G4100</name>
</gene>
<dbReference type="Proteomes" id="UP001301350">
    <property type="component" value="Unassembled WGS sequence"/>
</dbReference>
<dbReference type="PROSITE" id="PS50294">
    <property type="entry name" value="WD_REPEATS_REGION"/>
    <property type="match status" value="1"/>
</dbReference>
<protein>
    <submittedName>
        <fullName evidence="4">Uncharacterized protein</fullName>
    </submittedName>
</protein>
<keyword evidence="1 3" id="KW-0853">WD repeat</keyword>
<dbReference type="PROSITE" id="PS50082">
    <property type="entry name" value="WD_REPEATS_2"/>
    <property type="match status" value="1"/>
</dbReference>
<name>A0AAV9J184_CYACA</name>
<evidence type="ECO:0000313" key="5">
    <source>
        <dbReference type="Proteomes" id="UP001301350"/>
    </source>
</evidence>
<dbReference type="InterPro" id="IPR051959">
    <property type="entry name" value="PAK1-Kinase_Regulator"/>
</dbReference>
<organism evidence="4 5">
    <name type="scientific">Cyanidium caldarium</name>
    <name type="common">Red alga</name>
    <dbReference type="NCBI Taxonomy" id="2771"/>
    <lineage>
        <taxon>Eukaryota</taxon>
        <taxon>Rhodophyta</taxon>
        <taxon>Bangiophyceae</taxon>
        <taxon>Cyanidiales</taxon>
        <taxon>Cyanidiaceae</taxon>
        <taxon>Cyanidium</taxon>
    </lineage>
</organism>
<keyword evidence="5" id="KW-1185">Reference proteome</keyword>
<dbReference type="AlphaFoldDB" id="A0AAV9J184"/>
<dbReference type="InterPro" id="IPR019775">
    <property type="entry name" value="WD40_repeat_CS"/>
</dbReference>
<evidence type="ECO:0000256" key="2">
    <source>
        <dbReference type="ARBA" id="ARBA00022737"/>
    </source>
</evidence>
<dbReference type="SUPFAM" id="SSF50978">
    <property type="entry name" value="WD40 repeat-like"/>
    <property type="match status" value="1"/>
</dbReference>
<sequence length="344" mass="35782">MRHMVPWAGTVFVGTYSGGVAGFRVADGALVQLERVFGSAAHSASVRCLGAVSEVSAGGRCTYLASGGADEVVHVYDVTQQRHVGALAYHEGSITALAFGQLEDRLYLLSAAAGKSAEVAVWRSGSGASRQPWQMVAVLRGHKGTVDSIAVAPNGALALSVGDDNTLRLWDMRAALDVPGPHRCRLQVRLAEVAAAVRWSPGGDRYLVAARDYVELYQLAGAGATDAVRVPVGSPVASAEFVGEEEGQACRVLVACADGHVVLVTVQGGKHSVERVNLFSEEHRGARRLRGVGCVGEADGRLWAVGATANQLHLVAFPVGEGGGAGGVQSLVTGHRVTCCVVVR</sequence>
<dbReference type="Gene3D" id="2.130.10.10">
    <property type="entry name" value="YVTN repeat-like/Quinoprotein amine dehydrogenase"/>
    <property type="match status" value="1"/>
</dbReference>
<reference evidence="4 5" key="1">
    <citation type="submission" date="2022-07" db="EMBL/GenBank/DDBJ databases">
        <title>Genome-wide signatures of adaptation to extreme environments.</title>
        <authorList>
            <person name="Cho C.H."/>
            <person name="Yoon H.S."/>
        </authorList>
    </citation>
    <scope>NUCLEOTIDE SEQUENCE [LARGE SCALE GENOMIC DNA]</scope>
    <source>
        <strain evidence="4 5">DBV 063 E5</strain>
    </source>
</reference>
<dbReference type="InterPro" id="IPR015943">
    <property type="entry name" value="WD40/YVTN_repeat-like_dom_sf"/>
</dbReference>
<evidence type="ECO:0000256" key="1">
    <source>
        <dbReference type="ARBA" id="ARBA00022574"/>
    </source>
</evidence>
<dbReference type="InterPro" id="IPR001680">
    <property type="entry name" value="WD40_rpt"/>
</dbReference>
<dbReference type="SMART" id="SM00320">
    <property type="entry name" value="WD40"/>
    <property type="match status" value="3"/>
</dbReference>
<proteinExistence type="predicted"/>
<evidence type="ECO:0000313" key="4">
    <source>
        <dbReference type="EMBL" id="KAK4538075.1"/>
    </source>
</evidence>
<dbReference type="InterPro" id="IPR036322">
    <property type="entry name" value="WD40_repeat_dom_sf"/>
</dbReference>
<feature type="repeat" description="WD" evidence="3">
    <location>
        <begin position="139"/>
        <end position="173"/>
    </location>
</feature>
<dbReference type="PANTHER" id="PTHR44675:SF1">
    <property type="entry name" value="P21-ACTIVATED PROTEIN KINASE-INTERACTING PROTEIN 1"/>
    <property type="match status" value="1"/>
</dbReference>